<keyword evidence="2 4" id="KW-0689">Ribosomal protein</keyword>
<dbReference type="SUPFAM" id="SSF54211">
    <property type="entry name" value="Ribosomal protein S5 domain 2-like"/>
    <property type="match status" value="1"/>
</dbReference>
<organism evidence="6 7">
    <name type="scientific">Cystoisospora suis</name>
    <dbReference type="NCBI Taxonomy" id="483139"/>
    <lineage>
        <taxon>Eukaryota</taxon>
        <taxon>Sar</taxon>
        <taxon>Alveolata</taxon>
        <taxon>Apicomplexa</taxon>
        <taxon>Conoidasida</taxon>
        <taxon>Coccidia</taxon>
        <taxon>Eucoccidiorida</taxon>
        <taxon>Eimeriorina</taxon>
        <taxon>Sarcocystidae</taxon>
        <taxon>Cystoisospora</taxon>
    </lineage>
</organism>
<proteinExistence type="inferred from homology"/>
<reference evidence="6 7" key="1">
    <citation type="journal article" date="2017" name="Int. J. Parasitol.">
        <title>The genome of the protozoan parasite Cystoisospora suis and a reverse vaccinology approach to identify vaccine candidates.</title>
        <authorList>
            <person name="Palmieri N."/>
            <person name="Shrestha A."/>
            <person name="Ruttkowski B."/>
            <person name="Beck T."/>
            <person name="Vogl C."/>
            <person name="Tomley F."/>
            <person name="Blake D.P."/>
            <person name="Joachim A."/>
        </authorList>
    </citation>
    <scope>NUCLEOTIDE SEQUENCE [LARGE SCALE GENOMIC DNA]</scope>
    <source>
        <strain evidence="6 7">Wien I</strain>
    </source>
</reference>
<dbReference type="RefSeq" id="XP_067920027.1">
    <property type="nucleotide sequence ID" value="XM_068067999.1"/>
</dbReference>
<dbReference type="GeneID" id="94431210"/>
<dbReference type="OrthoDB" id="10254627at2759"/>
<name>A0A2C6KMF1_9APIC</name>
<dbReference type="GO" id="GO:0003723">
    <property type="term" value="F:RNA binding"/>
    <property type="evidence" value="ECO:0007669"/>
    <property type="project" value="TreeGrafter"/>
</dbReference>
<evidence type="ECO:0000313" key="6">
    <source>
        <dbReference type="EMBL" id="PHJ18319.1"/>
    </source>
</evidence>
<dbReference type="GO" id="GO:0006412">
    <property type="term" value="P:translation"/>
    <property type="evidence" value="ECO:0007669"/>
    <property type="project" value="InterPro"/>
</dbReference>
<sequence>MAKEANVYTVKELQQLVMQSPSFSPSYDPFLLENFFTSQSCTPSPSSLHEVEESLRAEEEALVSNEESSNRDDSLGIGETERGGRGETDECFTGGDAVAGVIGQSSLHAASTKASTLLENAVISAFSGVEKTKTFYHNGKLWLWQAEGRGTRKRAVAHVLIRRGTGQVRVNKDEDLYVRWPLYYNRMDVLQPFLLTQTAGIYDVFIHTRGGGSSGQAGATRLAVGRALVNACAACADLLTEAGVLYEDTRQRMPKMPGRMKARKMRTWSKR</sequence>
<evidence type="ECO:0000256" key="1">
    <source>
        <dbReference type="ARBA" id="ARBA00005251"/>
    </source>
</evidence>
<keyword evidence="7" id="KW-1185">Reference proteome</keyword>
<evidence type="ECO:0000256" key="4">
    <source>
        <dbReference type="RuleBase" id="RU003815"/>
    </source>
</evidence>
<accession>A0A2C6KMF1</accession>
<evidence type="ECO:0000256" key="3">
    <source>
        <dbReference type="ARBA" id="ARBA00023274"/>
    </source>
</evidence>
<evidence type="ECO:0000256" key="2">
    <source>
        <dbReference type="ARBA" id="ARBA00022980"/>
    </source>
</evidence>
<dbReference type="Gene3D" id="3.30.230.10">
    <property type="match status" value="1"/>
</dbReference>
<dbReference type="PANTHER" id="PTHR21569:SF1">
    <property type="entry name" value="SMALL RIBOSOMAL SUBUNIT PROTEIN US9M"/>
    <property type="match status" value="1"/>
</dbReference>
<protein>
    <submittedName>
        <fullName evidence="6">Ribosomal protein s9</fullName>
    </submittedName>
</protein>
<feature type="region of interest" description="Disordered" evidence="5">
    <location>
        <begin position="61"/>
        <end position="90"/>
    </location>
</feature>
<dbReference type="EMBL" id="MIGC01004220">
    <property type="protein sequence ID" value="PHJ18319.1"/>
    <property type="molecule type" value="Genomic_DNA"/>
</dbReference>
<keyword evidence="3 4" id="KW-0687">Ribonucleoprotein</keyword>
<dbReference type="InterPro" id="IPR000754">
    <property type="entry name" value="Ribosomal_uS9"/>
</dbReference>
<dbReference type="PANTHER" id="PTHR21569">
    <property type="entry name" value="RIBOSOMAL PROTEIN S9"/>
    <property type="match status" value="1"/>
</dbReference>
<dbReference type="PROSITE" id="PS00360">
    <property type="entry name" value="RIBOSOMAL_S9"/>
    <property type="match status" value="1"/>
</dbReference>
<dbReference type="InterPro" id="IPR014721">
    <property type="entry name" value="Ribsml_uS5_D2-typ_fold_subgr"/>
</dbReference>
<dbReference type="GO" id="GO:0003735">
    <property type="term" value="F:structural constituent of ribosome"/>
    <property type="evidence" value="ECO:0007669"/>
    <property type="project" value="InterPro"/>
</dbReference>
<feature type="compositionally biased region" description="Basic and acidic residues" evidence="5">
    <location>
        <begin position="68"/>
        <end position="88"/>
    </location>
</feature>
<dbReference type="AlphaFoldDB" id="A0A2C6KMF1"/>
<comment type="similarity">
    <text evidence="1 4">Belongs to the universal ribosomal protein uS9 family.</text>
</comment>
<dbReference type="InterPro" id="IPR020568">
    <property type="entry name" value="Ribosomal_Su5_D2-typ_SF"/>
</dbReference>
<dbReference type="Proteomes" id="UP000221165">
    <property type="component" value="Unassembled WGS sequence"/>
</dbReference>
<evidence type="ECO:0000256" key="5">
    <source>
        <dbReference type="SAM" id="MobiDB-lite"/>
    </source>
</evidence>
<dbReference type="InterPro" id="IPR020574">
    <property type="entry name" value="Ribosomal_uS9_CS"/>
</dbReference>
<comment type="caution">
    <text evidence="6">The sequence shown here is derived from an EMBL/GenBank/DDBJ whole genome shotgun (WGS) entry which is preliminary data.</text>
</comment>
<evidence type="ECO:0000313" key="7">
    <source>
        <dbReference type="Proteomes" id="UP000221165"/>
    </source>
</evidence>
<dbReference type="Pfam" id="PF00380">
    <property type="entry name" value="Ribosomal_S9"/>
    <property type="match status" value="1"/>
</dbReference>
<dbReference type="GO" id="GO:0015935">
    <property type="term" value="C:small ribosomal subunit"/>
    <property type="evidence" value="ECO:0007669"/>
    <property type="project" value="TreeGrafter"/>
</dbReference>
<dbReference type="VEuPathDB" id="ToxoDB:CSUI_007856"/>
<gene>
    <name evidence="6" type="ORF">CSUI_007856</name>
</gene>